<accession>A0A2K8T241</accession>
<dbReference type="RefSeq" id="WP_100902067.1">
    <property type="nucleotide sequence ID" value="NZ_CAWNNC010000001.1"/>
</dbReference>
<dbReference type="InterPro" id="IPR016181">
    <property type="entry name" value="Acyl_CoA_acyltransferase"/>
</dbReference>
<sequence length="291" mass="33117">MLQYRFKQSFSAEPSISNKLFDLMEVTFPGLSSLAECARKLGASWETASTPFMRFHDDIAITHVGVLEIPMQIMGQKLTVGGVHGVATRAEFRRRGYYREVMSEVLQYCDTLYETLVLTTPQPEFYLPFGFRVVEEHIFKVKCNSTGNTNSFRVLDFTDTKDYTLLHRLLETRAPVSNIVGVVKEKPVFCVNEGSRTLYCAEDLDLIACMEIEDTRLHLFDLVTTQICPLKSILAKIPQPIEEVVIYFSPELLNVKDVQAFVHAFDETVLMVRGKFAAEGEKFMLPRSARC</sequence>
<dbReference type="SUPFAM" id="SSF55729">
    <property type="entry name" value="Acyl-CoA N-acyltransferases (Nat)"/>
    <property type="match status" value="1"/>
</dbReference>
<name>A0A2K8T241_9NOSO</name>
<reference evidence="1 2" key="1">
    <citation type="submission" date="2017-11" db="EMBL/GenBank/DDBJ databases">
        <title>Complete genome of a free-living desiccation-tolerant cyanobacterium and its photosynthetic adaptation to extreme terrestrial habitat.</title>
        <authorList>
            <person name="Shang J."/>
        </authorList>
    </citation>
    <scope>NUCLEOTIDE SEQUENCE [LARGE SCALE GENOMIC DNA]</scope>
    <source>
        <strain evidence="1 2">CCNUN1</strain>
    </source>
</reference>
<dbReference type="KEGG" id="nfl:COO91_07849"/>
<organism evidence="1 2">
    <name type="scientific">Nostoc flagelliforme CCNUN1</name>
    <dbReference type="NCBI Taxonomy" id="2038116"/>
    <lineage>
        <taxon>Bacteria</taxon>
        <taxon>Bacillati</taxon>
        <taxon>Cyanobacteriota</taxon>
        <taxon>Cyanophyceae</taxon>
        <taxon>Nostocales</taxon>
        <taxon>Nostocaceae</taxon>
        <taxon>Nostoc</taxon>
    </lineage>
</organism>
<proteinExistence type="predicted"/>
<dbReference type="Gene3D" id="3.40.630.30">
    <property type="match status" value="1"/>
</dbReference>
<gene>
    <name evidence="1" type="ORF">COO91_07849</name>
</gene>
<dbReference type="Pfam" id="PF13527">
    <property type="entry name" value="Acetyltransf_9"/>
    <property type="match status" value="1"/>
</dbReference>
<keyword evidence="1" id="KW-0808">Transferase</keyword>
<keyword evidence="2" id="KW-1185">Reference proteome</keyword>
<evidence type="ECO:0000313" key="1">
    <source>
        <dbReference type="EMBL" id="AUB41778.1"/>
    </source>
</evidence>
<dbReference type="EMBL" id="CP024785">
    <property type="protein sequence ID" value="AUB41778.1"/>
    <property type="molecule type" value="Genomic_DNA"/>
</dbReference>
<protein>
    <submittedName>
        <fullName evidence="1">Putative N-acetyltransferase YhbS</fullName>
    </submittedName>
</protein>
<dbReference type="OrthoDB" id="9804948at2"/>
<dbReference type="Proteomes" id="UP000232003">
    <property type="component" value="Chromosome"/>
</dbReference>
<evidence type="ECO:0000313" key="2">
    <source>
        <dbReference type="Proteomes" id="UP000232003"/>
    </source>
</evidence>
<dbReference type="GO" id="GO:0016740">
    <property type="term" value="F:transferase activity"/>
    <property type="evidence" value="ECO:0007669"/>
    <property type="project" value="UniProtKB-KW"/>
</dbReference>
<dbReference type="AlphaFoldDB" id="A0A2K8T241"/>